<keyword evidence="2" id="KW-1185">Reference proteome</keyword>
<dbReference type="Proteomes" id="UP000029833">
    <property type="component" value="Unassembled WGS sequence"/>
</dbReference>
<gene>
    <name evidence="1" type="ORF">Q760_14825</name>
</gene>
<organism evidence="1 2">
    <name type="scientific">Cellulomonas cellasea DSM 20118</name>
    <dbReference type="NCBI Taxonomy" id="1408250"/>
    <lineage>
        <taxon>Bacteria</taxon>
        <taxon>Bacillati</taxon>
        <taxon>Actinomycetota</taxon>
        <taxon>Actinomycetes</taxon>
        <taxon>Micrococcales</taxon>
        <taxon>Cellulomonadaceae</taxon>
        <taxon>Cellulomonas</taxon>
    </lineage>
</organism>
<dbReference type="InterPro" id="IPR029058">
    <property type="entry name" value="AB_hydrolase_fold"/>
</dbReference>
<dbReference type="RefSeq" id="WP_034624750.1">
    <property type="nucleotide sequence ID" value="NZ_AXNT01000006.1"/>
</dbReference>
<dbReference type="OrthoDB" id="2987348at2"/>
<sequence>MPVLVRDGLRLAYEITGGGAPLLLPLCNFRWTDAVVERLARSFTVVIASPRGFAGSDRLSLARASGGSVAARLDNVLPGRDAALRPGGPAPR</sequence>
<dbReference type="Gene3D" id="3.40.50.1820">
    <property type="entry name" value="alpha/beta hydrolase"/>
    <property type="match status" value="1"/>
</dbReference>
<proteinExistence type="predicted"/>
<evidence type="ECO:0000313" key="2">
    <source>
        <dbReference type="Proteomes" id="UP000029833"/>
    </source>
</evidence>
<comment type="caution">
    <text evidence="1">The sequence shown here is derived from an EMBL/GenBank/DDBJ whole genome shotgun (WGS) entry which is preliminary data.</text>
</comment>
<dbReference type="SUPFAM" id="SSF53474">
    <property type="entry name" value="alpha/beta-Hydrolases"/>
    <property type="match status" value="1"/>
</dbReference>
<dbReference type="AlphaFoldDB" id="A0A0A0BEE6"/>
<protein>
    <submittedName>
        <fullName evidence="1">Uncharacterized protein</fullName>
    </submittedName>
</protein>
<dbReference type="EMBL" id="AXNT01000006">
    <property type="protein sequence ID" value="KGM03721.1"/>
    <property type="molecule type" value="Genomic_DNA"/>
</dbReference>
<reference evidence="1 2" key="1">
    <citation type="submission" date="2013-10" db="EMBL/GenBank/DDBJ databases">
        <authorList>
            <person name="Wang G."/>
            <person name="Zhuang W."/>
        </authorList>
    </citation>
    <scope>NUCLEOTIDE SEQUENCE [LARGE SCALE GENOMIC DNA]</scope>
    <source>
        <strain evidence="1 2">DSM 20118</strain>
    </source>
</reference>
<name>A0A0A0BEE6_9CELL</name>
<evidence type="ECO:0000313" key="1">
    <source>
        <dbReference type="EMBL" id="KGM03721.1"/>
    </source>
</evidence>
<accession>A0A0A0BEE6</accession>